<proteinExistence type="inferred from homology"/>
<feature type="binding site" evidence="13">
    <location>
        <position position="169"/>
    </location>
    <ligand>
        <name>molybdate</name>
        <dbReference type="ChEBI" id="CHEBI:36264"/>
    </ligand>
</feature>
<accession>A0A2T1IXN1</accession>
<reference evidence="15 17" key="1">
    <citation type="journal article" date="2018" name="Nat. Biotechnol.">
        <title>A standardized bacterial taxonomy based on genome phylogeny substantially revises the tree of life.</title>
        <authorList>
            <person name="Parks D.H."/>
            <person name="Chuvochina M."/>
            <person name="Waite D.W."/>
            <person name="Rinke C."/>
            <person name="Skarshewski A."/>
            <person name="Chaumeil P.A."/>
            <person name="Hugenholtz P."/>
        </authorList>
    </citation>
    <scope>NUCLEOTIDE SEQUENCE [LARGE SCALE GENOMIC DNA]</scope>
    <source>
        <strain evidence="15">UBA10045</strain>
    </source>
</reference>
<keyword evidence="7" id="KW-0472">Membrane</keyword>
<dbReference type="Pfam" id="PF13531">
    <property type="entry name" value="SBP_bac_11"/>
    <property type="match status" value="1"/>
</dbReference>
<dbReference type="STRING" id="40216.GCA_001917365_00037"/>
<feature type="chain" id="PRO_5036322720" description="Molybdate-binding protein ModA" evidence="14">
    <location>
        <begin position="21"/>
        <end position="253"/>
    </location>
</feature>
<dbReference type="GO" id="GO:0030973">
    <property type="term" value="F:molybdate ion binding"/>
    <property type="evidence" value="ECO:0007669"/>
    <property type="project" value="TreeGrafter"/>
</dbReference>
<keyword evidence="8" id="KW-0826">Tungsten</keyword>
<evidence type="ECO:0000256" key="4">
    <source>
        <dbReference type="ARBA" id="ARBA00022475"/>
    </source>
</evidence>
<evidence type="ECO:0000256" key="7">
    <source>
        <dbReference type="ARBA" id="ARBA00023136"/>
    </source>
</evidence>
<dbReference type="Proteomes" id="UP000314285">
    <property type="component" value="Unassembled WGS sequence"/>
</dbReference>
<dbReference type="PANTHER" id="PTHR30632">
    <property type="entry name" value="MOLYBDATE-BINDING PERIPLASMIC PROTEIN"/>
    <property type="match status" value="1"/>
</dbReference>
<organism evidence="15 17">
    <name type="scientific">Acinetobacter radioresistens</name>
    <dbReference type="NCBI Taxonomy" id="40216"/>
    <lineage>
        <taxon>Bacteria</taxon>
        <taxon>Pseudomonadati</taxon>
        <taxon>Pseudomonadota</taxon>
        <taxon>Gammaproteobacteria</taxon>
        <taxon>Moraxellales</taxon>
        <taxon>Moraxellaceae</taxon>
        <taxon>Acinetobacter</taxon>
    </lineage>
</organism>
<keyword evidence="13" id="KW-0500">Molybdenum</keyword>
<comment type="caution">
    <text evidence="15">The sequence shown here is derived from an EMBL/GenBank/DDBJ whole genome shotgun (WGS) entry which is preliminary data.</text>
</comment>
<evidence type="ECO:0000256" key="13">
    <source>
        <dbReference type="PIRSR" id="PIRSR004846-1"/>
    </source>
</evidence>
<feature type="binding site" evidence="13">
    <location>
        <position position="30"/>
    </location>
    <ligand>
        <name>molybdate</name>
        <dbReference type="ChEBI" id="CHEBI:36264"/>
    </ligand>
</feature>
<dbReference type="InterPro" id="IPR050682">
    <property type="entry name" value="ModA/WtpA"/>
</dbReference>
<dbReference type="Proteomes" id="UP000262257">
    <property type="component" value="Unassembled WGS sequence"/>
</dbReference>
<feature type="binding site" evidence="13">
    <location>
        <position position="142"/>
    </location>
    <ligand>
        <name>molybdate</name>
        <dbReference type="ChEBI" id="CHEBI:36264"/>
    </ligand>
</feature>
<dbReference type="FunFam" id="3.40.190.10:FF:000030">
    <property type="entry name" value="Molybdate ABC transporter substrate-binding protein"/>
    <property type="match status" value="1"/>
</dbReference>
<keyword evidence="3" id="KW-0813">Transport</keyword>
<comment type="subunit">
    <text evidence="10">The complex is composed of two ATP-binding proteins (ModC), two transmembrane proteins (ModB) and a solute-binding protein (ModA).</text>
</comment>
<dbReference type="SUPFAM" id="SSF53850">
    <property type="entry name" value="Periplasmic binding protein-like II"/>
    <property type="match status" value="1"/>
</dbReference>
<dbReference type="GO" id="GO:0030288">
    <property type="term" value="C:outer membrane-bounded periplasmic space"/>
    <property type="evidence" value="ECO:0007669"/>
    <property type="project" value="TreeGrafter"/>
</dbReference>
<evidence type="ECO:0000256" key="2">
    <source>
        <dbReference type="ARBA" id="ARBA00009175"/>
    </source>
</evidence>
<evidence type="ECO:0000256" key="5">
    <source>
        <dbReference type="ARBA" id="ARBA00022723"/>
    </source>
</evidence>
<evidence type="ECO:0000313" key="17">
    <source>
        <dbReference type="Proteomes" id="UP000262257"/>
    </source>
</evidence>
<comment type="subcellular location">
    <subcellularLocation>
        <location evidence="1">Cell membrane</location>
    </subcellularLocation>
</comment>
<dbReference type="AlphaFoldDB" id="A0A2T1IXN1"/>
<dbReference type="Gene3D" id="3.40.190.10">
    <property type="entry name" value="Periplasmic binding protein-like II"/>
    <property type="match status" value="2"/>
</dbReference>
<comment type="function">
    <text evidence="9">Involved in the transport of molybdenum into the cell. Part of the binding-protein-dependent transport system ModABCD.</text>
</comment>
<keyword evidence="5 13" id="KW-0479">Metal-binding</keyword>
<evidence type="ECO:0000313" key="16">
    <source>
        <dbReference type="EMBL" id="TNX91179.1"/>
    </source>
</evidence>
<dbReference type="EMBL" id="VFBM01000008">
    <property type="protein sequence ID" value="TNX91179.1"/>
    <property type="molecule type" value="Genomic_DNA"/>
</dbReference>
<dbReference type="GO" id="GO:0046872">
    <property type="term" value="F:metal ion binding"/>
    <property type="evidence" value="ECO:0007669"/>
    <property type="project" value="UniProtKB-KW"/>
</dbReference>
<evidence type="ECO:0000256" key="12">
    <source>
        <dbReference type="ARBA" id="ARBA00078141"/>
    </source>
</evidence>
<keyword evidence="4" id="KW-1003">Cell membrane</keyword>
<comment type="similarity">
    <text evidence="2">Belongs to the bacterial solute-binding protein ModA family.</text>
</comment>
<dbReference type="GO" id="GO:0015689">
    <property type="term" value="P:molybdate ion transport"/>
    <property type="evidence" value="ECO:0007669"/>
    <property type="project" value="InterPro"/>
</dbReference>
<evidence type="ECO:0000313" key="15">
    <source>
        <dbReference type="EMBL" id="HCM32137.1"/>
    </source>
</evidence>
<dbReference type="PIRSF" id="PIRSF004846">
    <property type="entry name" value="ModA"/>
    <property type="match status" value="1"/>
</dbReference>
<dbReference type="NCBIfam" id="TIGR01256">
    <property type="entry name" value="modA"/>
    <property type="match status" value="1"/>
</dbReference>
<dbReference type="RefSeq" id="WP_005025935.1">
    <property type="nucleotide sequence ID" value="NZ_BKVS01000019.1"/>
</dbReference>
<dbReference type="EMBL" id="DPXL01000155">
    <property type="protein sequence ID" value="HCM32137.1"/>
    <property type="molecule type" value="Genomic_DNA"/>
</dbReference>
<gene>
    <name evidence="15" type="primary">modA</name>
    <name evidence="15" type="ORF">DIC32_12235</name>
    <name evidence="16" type="ORF">FHY67_10830</name>
</gene>
<evidence type="ECO:0000256" key="1">
    <source>
        <dbReference type="ARBA" id="ARBA00004236"/>
    </source>
</evidence>
<feature type="binding site" evidence="13">
    <location>
        <position position="58"/>
    </location>
    <ligand>
        <name>molybdate</name>
        <dbReference type="ChEBI" id="CHEBI:36264"/>
    </ligand>
</feature>
<dbReference type="PANTHER" id="PTHR30632:SF17">
    <property type="entry name" value="MOLYBDATE-BINDING PROTEIN MODA"/>
    <property type="match status" value="1"/>
</dbReference>
<evidence type="ECO:0000256" key="6">
    <source>
        <dbReference type="ARBA" id="ARBA00022729"/>
    </source>
</evidence>
<feature type="binding site" evidence="13">
    <location>
        <position position="187"/>
    </location>
    <ligand>
        <name>molybdate</name>
        <dbReference type="ChEBI" id="CHEBI:36264"/>
    </ligand>
</feature>
<protein>
    <recommendedName>
        <fullName evidence="11">Molybdate-binding protein ModA</fullName>
    </recommendedName>
    <alternativeName>
        <fullName evidence="12">Molybdate/tungstate-binding protein ModA</fullName>
    </alternativeName>
</protein>
<evidence type="ECO:0000256" key="3">
    <source>
        <dbReference type="ARBA" id="ARBA00022448"/>
    </source>
</evidence>
<feature type="signal peptide" evidence="14">
    <location>
        <begin position="1"/>
        <end position="20"/>
    </location>
</feature>
<reference evidence="16 18" key="2">
    <citation type="submission" date="2019-06" db="EMBL/GenBank/DDBJ databases">
        <title>Genome of Acinetobacter radioresistens APH1, a phenol degrading strain.</title>
        <authorList>
            <person name="Liu Y."/>
        </authorList>
    </citation>
    <scope>NUCLEOTIDE SEQUENCE [LARGE SCALE GENOMIC DNA]</scope>
    <source>
        <strain evidence="16 18">APH1</strain>
    </source>
</reference>
<dbReference type="GO" id="GO:0005886">
    <property type="term" value="C:plasma membrane"/>
    <property type="evidence" value="ECO:0007669"/>
    <property type="project" value="UniProtKB-SubCell"/>
</dbReference>
<evidence type="ECO:0000256" key="9">
    <source>
        <dbReference type="ARBA" id="ARBA00056002"/>
    </source>
</evidence>
<name>A0A2T1IXN1_ACIRA</name>
<keyword evidence="6 14" id="KW-0732">Signal</keyword>
<sequence>MKKILFSYMCLTLTFSSTQAGTVKIYAAASLNNAMTEIAKIYQAQYPQTKIVTVFGGSSTLAKQIEAGASSDLFFSADQEWMAYLVRKNKIHADQVRPLLGNQLVMISPKYLHIPFKPQPDFKIAKVFNGYLCTAQMETVPAGKYAKQALTRLRWLNDLKGRIVGTDDVRSTLTFVERGECKLGIVYKTDALISQKVKILGVFPEHLHNPVIYPLALTKAGSNSPEAVRFQKFIVESIQSKTIFHHYGFSLKP</sequence>
<evidence type="ECO:0000256" key="11">
    <source>
        <dbReference type="ARBA" id="ARBA00073171"/>
    </source>
</evidence>
<evidence type="ECO:0000256" key="10">
    <source>
        <dbReference type="ARBA" id="ARBA00062515"/>
    </source>
</evidence>
<evidence type="ECO:0000256" key="8">
    <source>
        <dbReference type="ARBA" id="ARBA00023245"/>
    </source>
</evidence>
<dbReference type="InterPro" id="IPR005950">
    <property type="entry name" value="ModA"/>
</dbReference>
<evidence type="ECO:0000313" key="18">
    <source>
        <dbReference type="Proteomes" id="UP000314285"/>
    </source>
</evidence>
<evidence type="ECO:0000256" key="14">
    <source>
        <dbReference type="SAM" id="SignalP"/>
    </source>
</evidence>